<evidence type="ECO:0000313" key="6">
    <source>
        <dbReference type="EMBL" id="MBM7838244.1"/>
    </source>
</evidence>
<organism evidence="6 7">
    <name type="scientific">Shouchella xiaoxiensis</name>
    <dbReference type="NCBI Taxonomy" id="766895"/>
    <lineage>
        <taxon>Bacteria</taxon>
        <taxon>Bacillati</taxon>
        <taxon>Bacillota</taxon>
        <taxon>Bacilli</taxon>
        <taxon>Bacillales</taxon>
        <taxon>Bacillaceae</taxon>
        <taxon>Shouchella</taxon>
    </lineage>
</organism>
<dbReference type="SUPFAM" id="SSF46785">
    <property type="entry name" value="Winged helix' DNA-binding domain"/>
    <property type="match status" value="2"/>
</dbReference>
<protein>
    <recommendedName>
        <fullName evidence="5">Segregation and condensation protein B</fullName>
    </recommendedName>
</protein>
<accession>A0ABS2SRW8</accession>
<comment type="subunit">
    <text evidence="5">Homodimer. Homodimerization may be required to stabilize the binding of ScpA to the Smc head domains. Component of a cohesin-like complex composed of ScpA, ScpB and the Smc homodimer, in which ScpA and ScpB bind to the head domain of Smc. The presence of the three proteins is required for the association of the complex with DNA.</text>
</comment>
<keyword evidence="7" id="KW-1185">Reference proteome</keyword>
<keyword evidence="1 5" id="KW-0963">Cytoplasm</keyword>
<keyword evidence="3 5" id="KW-0159">Chromosome partition</keyword>
<comment type="caution">
    <text evidence="6">The sequence shown here is derived from an EMBL/GenBank/DDBJ whole genome shotgun (WGS) entry which is preliminary data.</text>
</comment>
<evidence type="ECO:0000256" key="2">
    <source>
        <dbReference type="ARBA" id="ARBA00022618"/>
    </source>
</evidence>
<dbReference type="Gene3D" id="1.10.10.10">
    <property type="entry name" value="Winged helix-like DNA-binding domain superfamily/Winged helix DNA-binding domain"/>
    <property type="match status" value="2"/>
</dbReference>
<dbReference type="NCBIfam" id="TIGR00281">
    <property type="entry name" value="SMC-Scp complex subunit ScpB"/>
    <property type="match status" value="1"/>
</dbReference>
<dbReference type="Pfam" id="PF04079">
    <property type="entry name" value="SMC_ScpB"/>
    <property type="match status" value="1"/>
</dbReference>
<evidence type="ECO:0000256" key="1">
    <source>
        <dbReference type="ARBA" id="ARBA00022490"/>
    </source>
</evidence>
<dbReference type="InterPro" id="IPR036390">
    <property type="entry name" value="WH_DNA-bd_sf"/>
</dbReference>
<evidence type="ECO:0000256" key="3">
    <source>
        <dbReference type="ARBA" id="ARBA00022829"/>
    </source>
</evidence>
<dbReference type="InterPro" id="IPR036388">
    <property type="entry name" value="WH-like_DNA-bd_sf"/>
</dbReference>
<dbReference type="InterPro" id="IPR005234">
    <property type="entry name" value="ScpB_csome_segregation"/>
</dbReference>
<dbReference type="HAMAP" id="MF_01804">
    <property type="entry name" value="ScpB"/>
    <property type="match status" value="1"/>
</dbReference>
<gene>
    <name evidence="5" type="primary">scpB</name>
    <name evidence="6" type="ORF">JOC54_001475</name>
</gene>
<dbReference type="RefSeq" id="WP_035418414.1">
    <property type="nucleotide sequence ID" value="NZ_JAFBCV010000003.1"/>
</dbReference>
<sequence>MDQSKLAKAEGLLFISGDEGISPAEIAALIEVEESEVIEILNELKERMLAEDRGIQLTRLANRFRLTTKEVHADMYKELASSPIHGGLSRAALETLAIVAYKQPITRVEIEEVRGVKAEKALQSLVAKLLIEECGRVSGSGRAILYGTTSYFLDHFGLENLDELPKLAELDLSQDTDEETDLFFEKLSTESEGDL</sequence>
<comment type="subcellular location">
    <subcellularLocation>
        <location evidence="5">Cytoplasm</location>
    </subcellularLocation>
    <text evidence="5">Associated with two foci at the outer edges of the nucleoid region in young cells, and at four foci within both cell halves in older cells.</text>
</comment>
<dbReference type="EMBL" id="JAFBCV010000003">
    <property type="protein sequence ID" value="MBM7838244.1"/>
    <property type="molecule type" value="Genomic_DNA"/>
</dbReference>
<evidence type="ECO:0000256" key="4">
    <source>
        <dbReference type="ARBA" id="ARBA00023306"/>
    </source>
</evidence>
<comment type="function">
    <text evidence="5">Participates in chromosomal partition during cell division. May act via the formation of a condensin-like complex containing Smc and ScpA that pull DNA away from mid-cell into both cell halves.</text>
</comment>
<evidence type="ECO:0000256" key="5">
    <source>
        <dbReference type="HAMAP-Rule" id="MF_01804"/>
    </source>
</evidence>
<dbReference type="PIRSF" id="PIRSF019345">
    <property type="entry name" value="ScpB"/>
    <property type="match status" value="1"/>
</dbReference>
<comment type="similarity">
    <text evidence="5">Belongs to the ScpB family.</text>
</comment>
<reference evidence="6" key="1">
    <citation type="submission" date="2021-01" db="EMBL/GenBank/DDBJ databases">
        <title>Genomic Encyclopedia of Type Strains, Phase IV (KMG-IV): sequencing the most valuable type-strain genomes for metagenomic binning, comparative biology and taxonomic classification.</title>
        <authorList>
            <person name="Goeker M."/>
        </authorList>
    </citation>
    <scope>NUCLEOTIDE SEQUENCE</scope>
    <source>
        <strain evidence="6">DSM 21943</strain>
    </source>
</reference>
<evidence type="ECO:0000313" key="7">
    <source>
        <dbReference type="Proteomes" id="UP001179280"/>
    </source>
</evidence>
<proteinExistence type="inferred from homology"/>
<keyword evidence="2 5" id="KW-0132">Cell division</keyword>
<dbReference type="Proteomes" id="UP001179280">
    <property type="component" value="Unassembled WGS sequence"/>
</dbReference>
<keyword evidence="4 5" id="KW-0131">Cell cycle</keyword>
<dbReference type="PANTHER" id="PTHR34298:SF2">
    <property type="entry name" value="SEGREGATION AND CONDENSATION PROTEIN B"/>
    <property type="match status" value="1"/>
</dbReference>
<name>A0ABS2SRW8_9BACI</name>
<dbReference type="PANTHER" id="PTHR34298">
    <property type="entry name" value="SEGREGATION AND CONDENSATION PROTEIN B"/>
    <property type="match status" value="1"/>
</dbReference>